<name>A0A497V670_9RHOB</name>
<organism evidence="1 2">
    <name type="scientific">Litoreibacter meonggei</name>
    <dbReference type="NCBI Taxonomy" id="1049199"/>
    <lineage>
        <taxon>Bacteria</taxon>
        <taxon>Pseudomonadati</taxon>
        <taxon>Pseudomonadota</taxon>
        <taxon>Alphaproteobacteria</taxon>
        <taxon>Rhodobacterales</taxon>
        <taxon>Roseobacteraceae</taxon>
        <taxon>Litoreibacter</taxon>
    </lineage>
</organism>
<evidence type="ECO:0000313" key="2">
    <source>
        <dbReference type="Proteomes" id="UP000269157"/>
    </source>
</evidence>
<proteinExistence type="predicted"/>
<dbReference type="AlphaFoldDB" id="A0A497V670"/>
<keyword evidence="2" id="KW-1185">Reference proteome</keyword>
<dbReference type="Proteomes" id="UP000269157">
    <property type="component" value="Unassembled WGS sequence"/>
</dbReference>
<protein>
    <submittedName>
        <fullName evidence="1">Uncharacterized protein</fullName>
    </submittedName>
</protein>
<sequence length="36" mass="3898">MIFTKQLAVAQACSAWAEKNILHLSLIAGLLPDMAQ</sequence>
<evidence type="ECO:0000313" key="1">
    <source>
        <dbReference type="EMBL" id="RLJ36208.1"/>
    </source>
</evidence>
<accession>A0A497V670</accession>
<dbReference type="EMBL" id="RCCE01000010">
    <property type="protein sequence ID" value="RLJ36208.1"/>
    <property type="molecule type" value="Genomic_DNA"/>
</dbReference>
<comment type="caution">
    <text evidence="1">The sequence shown here is derived from an EMBL/GenBank/DDBJ whole genome shotgun (WGS) entry which is preliminary data.</text>
</comment>
<gene>
    <name evidence="1" type="ORF">BCF46_3898</name>
</gene>
<reference evidence="1 2" key="1">
    <citation type="submission" date="2018-10" db="EMBL/GenBank/DDBJ databases">
        <title>Genomic Encyclopedia of Archaeal and Bacterial Type Strains, Phase II (KMG-II): from individual species to whole genera.</title>
        <authorList>
            <person name="Goeker M."/>
        </authorList>
    </citation>
    <scope>NUCLEOTIDE SEQUENCE [LARGE SCALE GENOMIC DNA]</scope>
    <source>
        <strain evidence="1 2">DSM 29466</strain>
    </source>
</reference>